<feature type="transmembrane region" description="Helical" evidence="1">
    <location>
        <begin position="133"/>
        <end position="153"/>
    </location>
</feature>
<evidence type="ECO:0000313" key="3">
    <source>
        <dbReference type="Proteomes" id="UP000231292"/>
    </source>
</evidence>
<evidence type="ECO:0008006" key="4">
    <source>
        <dbReference type="Google" id="ProtNLM"/>
    </source>
</evidence>
<dbReference type="Proteomes" id="UP000231292">
    <property type="component" value="Unassembled WGS sequence"/>
</dbReference>
<feature type="transmembrane region" description="Helical" evidence="1">
    <location>
        <begin position="55"/>
        <end position="79"/>
    </location>
</feature>
<feature type="transmembrane region" description="Helical" evidence="1">
    <location>
        <begin position="91"/>
        <end position="113"/>
    </location>
</feature>
<dbReference type="AlphaFoldDB" id="A0A2G9YJI7"/>
<protein>
    <recommendedName>
        <fullName evidence="4">Rod shape-determining protein MreD</fullName>
    </recommendedName>
</protein>
<keyword evidence="1" id="KW-0812">Transmembrane</keyword>
<organism evidence="2 3">
    <name type="scientific">Candidatus Sherwoodlollariibacterium unditelluris</name>
    <dbReference type="NCBI Taxonomy" id="1974757"/>
    <lineage>
        <taxon>Bacteria</taxon>
        <taxon>Pseudomonadati</taxon>
        <taxon>Candidatus Omnitrophota</taxon>
        <taxon>Candidatus Sherwoodlollariibacterium</taxon>
    </lineage>
</organism>
<sequence>MLAISLIVIGILLRFIPHVPNFTPVAAIAIFAGVYLNKKQALIVPLLLMVLSDIFLGMHNVVLFTWGSFVLVTFLGVWAKNHKTFKAIVSTSIVSSVLFYLITNFGVWAMGWYPQTAKGLLDCYILGLPFLRTFSAATLVYTVVFFGAYELIARRVRDTKLAKVLL</sequence>
<name>A0A2G9YJI7_9BACT</name>
<dbReference type="EMBL" id="PCRK01000151">
    <property type="protein sequence ID" value="PIP18893.1"/>
    <property type="molecule type" value="Genomic_DNA"/>
</dbReference>
<accession>A0A2G9YJI7</accession>
<gene>
    <name evidence="2" type="ORF">COX41_05805</name>
</gene>
<dbReference type="InterPro" id="IPR046487">
    <property type="entry name" value="DUF6580"/>
</dbReference>
<evidence type="ECO:0000256" key="1">
    <source>
        <dbReference type="SAM" id="Phobius"/>
    </source>
</evidence>
<keyword evidence="1" id="KW-0472">Membrane</keyword>
<proteinExistence type="predicted"/>
<reference evidence="2 3" key="1">
    <citation type="submission" date="2017-09" db="EMBL/GenBank/DDBJ databases">
        <title>Depth-based differentiation of microbial function through sediment-hosted aquifers and enrichment of novel symbionts in the deep terrestrial subsurface.</title>
        <authorList>
            <person name="Probst A.J."/>
            <person name="Ladd B."/>
            <person name="Jarett J.K."/>
            <person name="Geller-Mcgrath D.E."/>
            <person name="Sieber C.M."/>
            <person name="Emerson J.B."/>
            <person name="Anantharaman K."/>
            <person name="Thomas B.C."/>
            <person name="Malmstrom R."/>
            <person name="Stieglmeier M."/>
            <person name="Klingl A."/>
            <person name="Woyke T."/>
            <person name="Ryan C.M."/>
            <person name="Banfield J.F."/>
        </authorList>
    </citation>
    <scope>NUCLEOTIDE SEQUENCE [LARGE SCALE GENOMIC DNA]</scope>
    <source>
        <strain evidence="2">CG23_combo_of_CG06-09_8_20_14_all_41_10</strain>
    </source>
</reference>
<evidence type="ECO:0000313" key="2">
    <source>
        <dbReference type="EMBL" id="PIP18893.1"/>
    </source>
</evidence>
<comment type="caution">
    <text evidence="2">The sequence shown here is derived from an EMBL/GenBank/DDBJ whole genome shotgun (WGS) entry which is preliminary data.</text>
</comment>
<dbReference type="Pfam" id="PF20221">
    <property type="entry name" value="DUF6580"/>
    <property type="match status" value="1"/>
</dbReference>
<keyword evidence="1" id="KW-1133">Transmembrane helix</keyword>